<comment type="caution">
    <text evidence="6">The sequence shown here is derived from an EMBL/GenBank/DDBJ whole genome shotgun (WGS) entry which is preliminary data.</text>
</comment>
<keyword evidence="2" id="KW-0819">tRNA processing</keyword>
<evidence type="ECO:0000259" key="5">
    <source>
        <dbReference type="Pfam" id="PF01951"/>
    </source>
</evidence>
<dbReference type="EMBL" id="VTOW01000001">
    <property type="protein sequence ID" value="NKE69506.1"/>
    <property type="molecule type" value="Genomic_DNA"/>
</dbReference>
<name>A0A7X6I9C0_9BACT</name>
<dbReference type="Gene3D" id="3.55.10.10">
    <property type="entry name" value="Archease domain"/>
    <property type="match status" value="1"/>
</dbReference>
<evidence type="ECO:0000313" key="7">
    <source>
        <dbReference type="Proteomes" id="UP000534783"/>
    </source>
</evidence>
<dbReference type="GO" id="GO:0008033">
    <property type="term" value="P:tRNA processing"/>
    <property type="evidence" value="ECO:0007669"/>
    <property type="project" value="UniProtKB-KW"/>
</dbReference>
<evidence type="ECO:0000256" key="4">
    <source>
        <dbReference type="ARBA" id="ARBA00022837"/>
    </source>
</evidence>
<dbReference type="InterPro" id="IPR023572">
    <property type="entry name" value="Archease_dom"/>
</dbReference>
<dbReference type="Proteomes" id="UP000534783">
    <property type="component" value="Unassembled WGS sequence"/>
</dbReference>
<evidence type="ECO:0000256" key="2">
    <source>
        <dbReference type="ARBA" id="ARBA00022694"/>
    </source>
</evidence>
<dbReference type="GO" id="GO:0046872">
    <property type="term" value="F:metal ion binding"/>
    <property type="evidence" value="ECO:0007669"/>
    <property type="project" value="UniProtKB-KW"/>
</dbReference>
<dbReference type="PANTHER" id="PTHR12682">
    <property type="entry name" value="ARCHEASE"/>
    <property type="match status" value="1"/>
</dbReference>
<accession>A0A7X6I9C0</accession>
<evidence type="ECO:0000313" key="6">
    <source>
        <dbReference type="EMBL" id="NKE69506.1"/>
    </source>
</evidence>
<dbReference type="AlphaFoldDB" id="A0A7X6I9C0"/>
<evidence type="ECO:0000256" key="1">
    <source>
        <dbReference type="ARBA" id="ARBA00007963"/>
    </source>
</evidence>
<gene>
    <name evidence="6" type="ORF">MNODULE_01905</name>
</gene>
<comment type="similarity">
    <text evidence="1">Belongs to the archease family.</text>
</comment>
<keyword evidence="4" id="KW-0106">Calcium</keyword>
<keyword evidence="7" id="KW-1185">Reference proteome</keyword>
<evidence type="ECO:0000256" key="3">
    <source>
        <dbReference type="ARBA" id="ARBA00022723"/>
    </source>
</evidence>
<keyword evidence="3" id="KW-0479">Metal-binding</keyword>
<dbReference type="PANTHER" id="PTHR12682:SF11">
    <property type="entry name" value="PROTEIN ARCHEASE"/>
    <property type="match status" value="1"/>
</dbReference>
<reference evidence="6 7" key="1">
    <citation type="journal article" date="2020" name="Nature">
        <title>Bacterial chemolithoautotrophy via manganese oxidation.</title>
        <authorList>
            <person name="Yu H."/>
            <person name="Leadbetter J.R."/>
        </authorList>
    </citation>
    <scope>NUCLEOTIDE SEQUENCE [LARGE SCALE GENOMIC DNA]</scope>
    <source>
        <strain evidence="6 7">Mn-1</strain>
    </source>
</reference>
<dbReference type="InterPro" id="IPR002804">
    <property type="entry name" value="Archease"/>
</dbReference>
<feature type="domain" description="Archease" evidence="5">
    <location>
        <begin position="12"/>
        <end position="141"/>
    </location>
</feature>
<dbReference type="Pfam" id="PF01951">
    <property type="entry name" value="Archease"/>
    <property type="match status" value="1"/>
</dbReference>
<protein>
    <submittedName>
        <fullName evidence="6">Archease</fullName>
    </submittedName>
</protein>
<dbReference type="SUPFAM" id="SSF69819">
    <property type="entry name" value="MTH1598-like"/>
    <property type="match status" value="1"/>
</dbReference>
<proteinExistence type="inferred from homology"/>
<sequence length="142" mass="16402">MEEFQVSEEIATGEMSLAARGDSLEGLFRATAKGLFETMVDTEEVRPEIGKELLLSADSIDRLLFHWLSELIQLRDRENLYFSFFEVKIERGPRHRIQGVAMGELIDPTRHPVRNEVAAIRSNPFQIVRRGEAWQVNILFDR</sequence>
<organism evidence="6 7">
    <name type="scientific">Candidatus Manganitrophus noduliformans</name>
    <dbReference type="NCBI Taxonomy" id="2606439"/>
    <lineage>
        <taxon>Bacteria</taxon>
        <taxon>Pseudomonadati</taxon>
        <taxon>Nitrospirota</taxon>
        <taxon>Nitrospiria</taxon>
        <taxon>Candidatus Troglogloeales</taxon>
        <taxon>Candidatus Manganitrophaceae</taxon>
        <taxon>Candidatus Manganitrophus</taxon>
    </lineage>
</organism>
<dbReference type="RefSeq" id="WP_168057803.1">
    <property type="nucleotide sequence ID" value="NZ_VTOW01000001.1"/>
</dbReference>
<dbReference type="InterPro" id="IPR036820">
    <property type="entry name" value="Archease_dom_sf"/>
</dbReference>